<proteinExistence type="predicted"/>
<protein>
    <submittedName>
        <fullName evidence="1">Uncharacterized protein</fullName>
    </submittedName>
</protein>
<accession>A0A0G4FUE4</accession>
<reference evidence="1" key="1">
    <citation type="submission" date="2014-11" db="EMBL/GenBank/DDBJ databases">
        <authorList>
            <person name="Otto D Thomas"/>
            <person name="Naeem Raeece"/>
        </authorList>
    </citation>
    <scope>NUCLEOTIDE SEQUENCE</scope>
</reference>
<evidence type="ECO:0000313" key="1">
    <source>
        <dbReference type="EMBL" id="CEM18548.1"/>
    </source>
</evidence>
<dbReference type="VEuPathDB" id="CryptoDB:Cvel_18830"/>
<sequence>MEVVCCYCLRSSEVVRPVSWWRSSWDLGIAKVACCHCGSSSWVSKVASSPFLLSPNFPDRLSSHDESCSVFGFSRKAHRRAQFFARLCVKQVGQRAIERAVALIQDKWRPREEFARNFEAQLETAGASDDSTSSSMKDFYHRYSLTGCEQERQLSSYLNSPEASIRASMRISKAEDTLDSAIEVCLRALDGEIWFRDKFGDQDGEISPSQDVAPPWINMSRGQLGRWRELFGALLLKRTVRLCRGMGNGQGPASRVVGSANLMRVISSFLISSRDLAEGTAKDLAEYCRAVRQPHFSYCNRPLKVCLCPLNIFPIRRLTSSQIQLQSWLRQWERESCLGPWASLVWRFLGYCPVCDMSISRGRVYWCCSYGPHNDDDDSYDYDYCRL</sequence>
<dbReference type="AlphaFoldDB" id="A0A0G4FUE4"/>
<name>A0A0G4FUE4_9ALVE</name>
<gene>
    <name evidence="1" type="ORF">Cvel_18830</name>
</gene>
<dbReference type="EMBL" id="CDMZ01000642">
    <property type="protein sequence ID" value="CEM18548.1"/>
    <property type="molecule type" value="Genomic_DNA"/>
</dbReference>
<organism evidence="1">
    <name type="scientific">Chromera velia CCMP2878</name>
    <dbReference type="NCBI Taxonomy" id="1169474"/>
    <lineage>
        <taxon>Eukaryota</taxon>
        <taxon>Sar</taxon>
        <taxon>Alveolata</taxon>
        <taxon>Colpodellida</taxon>
        <taxon>Chromeraceae</taxon>
        <taxon>Chromera</taxon>
    </lineage>
</organism>